<dbReference type="PANTHER" id="PTHR46148:SF60">
    <property type="entry name" value="CHROMO DOMAIN-CONTAINING PROTEIN"/>
    <property type="match status" value="1"/>
</dbReference>
<protein>
    <recommendedName>
        <fullName evidence="1">Tf2-1-like SH3-like domain-containing protein</fullName>
    </recommendedName>
</protein>
<dbReference type="Pfam" id="PF24626">
    <property type="entry name" value="SH3_Tf2-1"/>
    <property type="match status" value="1"/>
</dbReference>
<dbReference type="InterPro" id="IPR056924">
    <property type="entry name" value="SH3_Tf2-1"/>
</dbReference>
<evidence type="ECO:0000259" key="1">
    <source>
        <dbReference type="Pfam" id="PF24626"/>
    </source>
</evidence>
<keyword evidence="3" id="KW-1185">Reference proteome</keyword>
<dbReference type="PANTHER" id="PTHR46148">
    <property type="entry name" value="CHROMO DOMAIN-CONTAINING PROTEIN"/>
    <property type="match status" value="1"/>
</dbReference>
<dbReference type="EMBL" id="CP133619">
    <property type="protein sequence ID" value="WMV41062.1"/>
    <property type="molecule type" value="Genomic_DNA"/>
</dbReference>
<evidence type="ECO:0000313" key="2">
    <source>
        <dbReference type="EMBL" id="WMV41062.1"/>
    </source>
</evidence>
<name>A0AAF0U849_SOLVR</name>
<dbReference type="AlphaFoldDB" id="A0AAF0U849"/>
<reference evidence="2" key="1">
    <citation type="submission" date="2023-08" db="EMBL/GenBank/DDBJ databases">
        <title>A de novo genome assembly of Solanum verrucosum Schlechtendal, a Mexican diploid species geographically isolated from the other diploid A-genome species in potato relatives.</title>
        <authorList>
            <person name="Hosaka K."/>
        </authorList>
    </citation>
    <scope>NUCLEOTIDE SEQUENCE</scope>
    <source>
        <tissue evidence="2">Young leaves</tissue>
    </source>
</reference>
<accession>A0AAF0U849</accession>
<evidence type="ECO:0000313" key="3">
    <source>
        <dbReference type="Proteomes" id="UP001234989"/>
    </source>
</evidence>
<organism evidence="2 3">
    <name type="scientific">Solanum verrucosum</name>
    <dbReference type="NCBI Taxonomy" id="315347"/>
    <lineage>
        <taxon>Eukaryota</taxon>
        <taxon>Viridiplantae</taxon>
        <taxon>Streptophyta</taxon>
        <taxon>Embryophyta</taxon>
        <taxon>Tracheophyta</taxon>
        <taxon>Spermatophyta</taxon>
        <taxon>Magnoliopsida</taxon>
        <taxon>eudicotyledons</taxon>
        <taxon>Gunneridae</taxon>
        <taxon>Pentapetalae</taxon>
        <taxon>asterids</taxon>
        <taxon>lamiids</taxon>
        <taxon>Solanales</taxon>
        <taxon>Solanaceae</taxon>
        <taxon>Solanoideae</taxon>
        <taxon>Solaneae</taxon>
        <taxon>Solanum</taxon>
    </lineage>
</organism>
<sequence>MKFGKKGKLNPRFVGRYEIVRRVGKVAHELELPNELALVHPVFHYLMLKKYIGDPSTIVPLEGLEIKENIAYEHYKKLGL</sequence>
<feature type="domain" description="Tf2-1-like SH3-like" evidence="1">
    <location>
        <begin position="3"/>
        <end position="52"/>
    </location>
</feature>
<gene>
    <name evidence="2" type="ORF">MTR67_034447</name>
</gene>
<dbReference type="Proteomes" id="UP001234989">
    <property type="component" value="Chromosome 8"/>
</dbReference>
<proteinExistence type="predicted"/>